<keyword evidence="1" id="KW-0238">DNA-binding</keyword>
<dbReference type="PANTHER" id="PTHR13356:SF10">
    <property type="entry name" value="REPLICATION FACTOR-A PROTEIN 1"/>
    <property type="match status" value="1"/>
</dbReference>
<sequence>MDVDEHAEELASALGVDKAEVKDDLQNLLSYSVPVDEAKQSIRRKHGGSGGNDATPTTKDVGDVTTADGNVTVTVRVLSVGRRSIRYQGEEQTIREGEFADGTGRISYTAWEDFGFEPGDSITVGNAGVREWDGDPELNIGQSSTVAIETTPVEVPYDVGGDSDLVDLRAGDRGRNVEVKLLESEERVIDGRDGDTTIRSGVVADESGRLPFTDWEARPELREGSELRFEEVYVREFRGVPQVNLSQYTTVTPLGRSIDVDDEATRLPIGEAVAAGGLFDVEVVGNVLEVRDGSGLIERCPDCGRVLQNGQCRAHGDVDGEDDMRVKAIIDDGTGTVTAMLDRELTEAVYGGTMAEAMTAARDAMDKAVVADEIRERIVGREYRIRGNLSVDDYGANLEATEFERTDEDPAALATDLLSEVRG</sequence>
<dbReference type="Gene3D" id="2.40.50.140">
    <property type="entry name" value="Nucleic acid-binding proteins"/>
    <property type="match status" value="2"/>
</dbReference>
<proteinExistence type="predicted"/>
<evidence type="ECO:0000313" key="4">
    <source>
        <dbReference type="Proteomes" id="UP000546257"/>
    </source>
</evidence>
<feature type="region of interest" description="Disordered" evidence="2">
    <location>
        <begin position="41"/>
        <end position="65"/>
    </location>
</feature>
<dbReference type="InterPro" id="IPR051231">
    <property type="entry name" value="SOSS-B"/>
</dbReference>
<name>A0A7J9SIK1_9EURY</name>
<accession>A0A7J9SIK1</accession>
<dbReference type="EMBL" id="JACKXD010000002">
    <property type="protein sequence ID" value="MBB6645949.1"/>
    <property type="molecule type" value="Genomic_DNA"/>
</dbReference>
<dbReference type="AlphaFoldDB" id="A0A7J9SIK1"/>
<dbReference type="GO" id="GO:0000724">
    <property type="term" value="P:double-strand break repair via homologous recombination"/>
    <property type="evidence" value="ECO:0007669"/>
    <property type="project" value="TreeGrafter"/>
</dbReference>
<dbReference type="GO" id="GO:0003677">
    <property type="term" value="F:DNA binding"/>
    <property type="evidence" value="ECO:0007669"/>
    <property type="project" value="UniProtKB-KW"/>
</dbReference>
<dbReference type="GO" id="GO:0010212">
    <property type="term" value="P:response to ionizing radiation"/>
    <property type="evidence" value="ECO:0007669"/>
    <property type="project" value="TreeGrafter"/>
</dbReference>
<dbReference type="PANTHER" id="PTHR13356">
    <property type="entry name" value="OB FOLD NUCLEIC ACID BINDING PROTEIN-RELATED"/>
    <property type="match status" value="1"/>
</dbReference>
<evidence type="ECO:0000313" key="3">
    <source>
        <dbReference type="EMBL" id="MBB6645949.1"/>
    </source>
</evidence>
<evidence type="ECO:0000256" key="1">
    <source>
        <dbReference type="ARBA" id="ARBA00023125"/>
    </source>
</evidence>
<dbReference type="SUPFAM" id="SSF50249">
    <property type="entry name" value="Nucleic acid-binding proteins"/>
    <property type="match status" value="3"/>
</dbReference>
<evidence type="ECO:0000256" key="2">
    <source>
        <dbReference type="SAM" id="MobiDB-lite"/>
    </source>
</evidence>
<protein>
    <submittedName>
        <fullName evidence="3">Single-stranded DNA binding protein</fullName>
    </submittedName>
</protein>
<comment type="caution">
    <text evidence="3">The sequence shown here is derived from an EMBL/GenBank/DDBJ whole genome shotgun (WGS) entry which is preliminary data.</text>
</comment>
<dbReference type="InterPro" id="IPR012340">
    <property type="entry name" value="NA-bd_OB-fold"/>
</dbReference>
<dbReference type="NCBIfam" id="NF005554">
    <property type="entry name" value="PRK07218.1"/>
    <property type="match status" value="1"/>
</dbReference>
<dbReference type="Proteomes" id="UP000546257">
    <property type="component" value="Unassembled WGS sequence"/>
</dbReference>
<keyword evidence="4" id="KW-1185">Reference proteome</keyword>
<reference evidence="3 4" key="1">
    <citation type="submission" date="2020-08" db="EMBL/GenBank/DDBJ databases">
        <authorList>
            <person name="Seo M.-J."/>
        </authorList>
    </citation>
    <scope>NUCLEOTIDE SEQUENCE [LARGE SCALE GENOMIC DNA]</scope>
    <source>
        <strain evidence="3 4">MBLA0160</strain>
    </source>
</reference>
<gene>
    <name evidence="3" type="ORF">H5V44_06555</name>
</gene>
<organism evidence="3 4">
    <name type="scientific">Halobellus ruber</name>
    <dbReference type="NCBI Taxonomy" id="2761102"/>
    <lineage>
        <taxon>Archaea</taxon>
        <taxon>Methanobacteriati</taxon>
        <taxon>Methanobacteriota</taxon>
        <taxon>Stenosarchaea group</taxon>
        <taxon>Halobacteria</taxon>
        <taxon>Halobacteriales</taxon>
        <taxon>Haloferacaceae</taxon>
        <taxon>Halobellus</taxon>
    </lineage>
</organism>
<dbReference type="RefSeq" id="WP_185192308.1">
    <property type="nucleotide sequence ID" value="NZ_JACKXD010000002.1"/>
</dbReference>
<dbReference type="CDD" id="cd04491">
    <property type="entry name" value="SoSSB_OBF"/>
    <property type="match status" value="2"/>
</dbReference>